<dbReference type="GO" id="GO:0004497">
    <property type="term" value="F:monooxygenase activity"/>
    <property type="evidence" value="ECO:0007669"/>
    <property type="project" value="UniProtKB-KW"/>
</dbReference>
<dbReference type="Proteomes" id="UP000274695">
    <property type="component" value="Unassembled WGS sequence"/>
</dbReference>
<dbReference type="Gene3D" id="1.10.620.20">
    <property type="entry name" value="Ribonucleotide Reductase, subunit A"/>
    <property type="match status" value="1"/>
</dbReference>
<dbReference type="EMBL" id="RHGB01000034">
    <property type="protein sequence ID" value="RNL57699.1"/>
    <property type="molecule type" value="Genomic_DNA"/>
</dbReference>
<name>A0ABX9VXS1_9GAMM</name>
<dbReference type="InterPro" id="IPR012348">
    <property type="entry name" value="RNR-like"/>
</dbReference>
<reference evidence="3 4" key="1">
    <citation type="submission" date="2018-10" db="EMBL/GenBank/DDBJ databases">
        <title>Draft genome sequence of Zhongshania sp. DSW25-10.</title>
        <authorList>
            <person name="Oh J."/>
        </authorList>
    </citation>
    <scope>NUCLEOTIDE SEQUENCE [LARGE SCALE GENOMIC DNA]</scope>
    <source>
        <strain evidence="3 4">DSW25-10</strain>
    </source>
</reference>
<dbReference type="SUPFAM" id="SSF47240">
    <property type="entry name" value="Ferritin-like"/>
    <property type="match status" value="1"/>
</dbReference>
<protein>
    <submittedName>
        <fullName evidence="3">Toluene monooxygenase</fullName>
    </submittedName>
</protein>
<evidence type="ECO:0000256" key="1">
    <source>
        <dbReference type="ARBA" id="ARBA00023002"/>
    </source>
</evidence>
<organism evidence="3 4">
    <name type="scientific">Zhongshania marina</name>
    <dbReference type="NCBI Taxonomy" id="2304603"/>
    <lineage>
        <taxon>Bacteria</taxon>
        <taxon>Pseudomonadati</taxon>
        <taxon>Pseudomonadota</taxon>
        <taxon>Gammaproteobacteria</taxon>
        <taxon>Cellvibrionales</taxon>
        <taxon>Spongiibacteraceae</taxon>
        <taxon>Zhongshania</taxon>
    </lineage>
</organism>
<evidence type="ECO:0000313" key="4">
    <source>
        <dbReference type="Proteomes" id="UP000274695"/>
    </source>
</evidence>
<dbReference type="InterPro" id="IPR009078">
    <property type="entry name" value="Ferritin-like_SF"/>
</dbReference>
<sequence length="329" mass="37830">MSFIENQKPLRTWSHLSGGRKKPSEYDVVSRKLHYSTNNPDAPWELSPTSPMNEWYKKYRNNSALQNPCWDDFTDPDGLVYRTYNLMQDGQESHVMSLFDQFDEREHDFQLDSDWIKLLSEVYTPLKYVFHGLQMSSAYLAQMAPASTITNCATFQSADFLRLTTHTAYRTFELSEKFTGMGFGDNERGVWEESDNFQSFRLLIEKNLVAFDWADSFVSLCLVAIPAVVEGVLKPLSNASQENSDVLLSLLIDSQLKDLERHLRWARELVKFACNDNSQAKIVIVSKLENWKYIGEEAVSDYVGSISGSIETKFEAVKNYNELIRSIID</sequence>
<dbReference type="Pfam" id="PF02332">
    <property type="entry name" value="Phenol_Hydrox"/>
    <property type="match status" value="1"/>
</dbReference>
<proteinExistence type="predicted"/>
<keyword evidence="1" id="KW-0560">Oxidoreductase</keyword>
<evidence type="ECO:0000256" key="2">
    <source>
        <dbReference type="ARBA" id="ARBA00023033"/>
    </source>
</evidence>
<gene>
    <name evidence="3" type="ORF">D0911_18655</name>
</gene>
<keyword evidence="4" id="KW-1185">Reference proteome</keyword>
<accession>A0ABX9VXS1</accession>
<dbReference type="PIRSF" id="PIRSF000040">
    <property type="entry name" value="MMOH_comp"/>
    <property type="match status" value="1"/>
</dbReference>
<dbReference type="InterPro" id="IPR012078">
    <property type="entry name" value="MP_mOase_hydro"/>
</dbReference>
<keyword evidence="2 3" id="KW-0503">Monooxygenase</keyword>
<evidence type="ECO:0000313" key="3">
    <source>
        <dbReference type="EMBL" id="RNL57699.1"/>
    </source>
</evidence>
<dbReference type="RefSeq" id="WP_123183751.1">
    <property type="nucleotide sequence ID" value="NZ_RHGB01000034.1"/>
</dbReference>
<dbReference type="InterPro" id="IPR003430">
    <property type="entry name" value="Phenol_Hydrox"/>
</dbReference>
<comment type="caution">
    <text evidence="3">The sequence shown here is derived from an EMBL/GenBank/DDBJ whole genome shotgun (WGS) entry which is preliminary data.</text>
</comment>